<keyword evidence="4 6" id="KW-1133">Transmembrane helix</keyword>
<feature type="transmembrane region" description="Helical" evidence="6">
    <location>
        <begin position="13"/>
        <end position="32"/>
    </location>
</feature>
<dbReference type="InterPro" id="IPR003740">
    <property type="entry name" value="YitT"/>
</dbReference>
<keyword evidence="5 6" id="KW-0472">Membrane</keyword>
<evidence type="ECO:0000256" key="3">
    <source>
        <dbReference type="ARBA" id="ARBA00022692"/>
    </source>
</evidence>
<evidence type="ECO:0000256" key="2">
    <source>
        <dbReference type="ARBA" id="ARBA00022475"/>
    </source>
</evidence>
<keyword evidence="9" id="KW-1185">Reference proteome</keyword>
<evidence type="ECO:0000256" key="6">
    <source>
        <dbReference type="SAM" id="Phobius"/>
    </source>
</evidence>
<dbReference type="KEGG" id="ahb:bsdtb5_00100"/>
<reference evidence="8 9" key="1">
    <citation type="submission" date="2020-11" db="EMBL/GenBank/DDBJ databases">
        <title>Draft genome sequencing of a Lachnospiraceae strain isolated from anoxic soil subjected to BSD treatment.</title>
        <authorList>
            <person name="Uek A."/>
            <person name="Tonouchi A."/>
        </authorList>
    </citation>
    <scope>NUCLEOTIDE SEQUENCE [LARGE SCALE GENOMIC DNA]</scope>
    <source>
        <strain evidence="8 9">TB5</strain>
    </source>
</reference>
<evidence type="ECO:0000256" key="4">
    <source>
        <dbReference type="ARBA" id="ARBA00022989"/>
    </source>
</evidence>
<evidence type="ECO:0000313" key="9">
    <source>
        <dbReference type="Proteomes" id="UP000595897"/>
    </source>
</evidence>
<dbReference type="Gene3D" id="3.30.70.120">
    <property type="match status" value="1"/>
</dbReference>
<feature type="domain" description="DUF2179" evidence="7">
    <location>
        <begin position="123"/>
        <end position="177"/>
    </location>
</feature>
<dbReference type="Pfam" id="PF10035">
    <property type="entry name" value="DUF2179"/>
    <property type="match status" value="1"/>
</dbReference>
<dbReference type="PANTHER" id="PTHR33545:SF9">
    <property type="entry name" value="UPF0750 MEMBRANE PROTEIN YITE"/>
    <property type="match status" value="1"/>
</dbReference>
<dbReference type="AlphaFoldDB" id="A0A7R7EHC2"/>
<dbReference type="InterPro" id="IPR019264">
    <property type="entry name" value="DUF2179"/>
</dbReference>
<sequence length="183" mass="20069">MNAPLTDEPVLELMFAVALPAIGSAILFNIGASSGGTDIVAMLLKKYTNINIGKSLFITDFLITVSTIFVFNIKTGLFSLAGLMIKSLLIDSVIESINLCKYFNVVCDDPHVICEFIVSDLNRSASILKAEGAYSHSNKYIILTAMNRHQALKLRQFIRENQPSAFILISNTSEIIGKGFRGF</sequence>
<dbReference type="PANTHER" id="PTHR33545">
    <property type="entry name" value="UPF0750 MEMBRANE PROTEIN YITT-RELATED"/>
    <property type="match status" value="1"/>
</dbReference>
<dbReference type="GO" id="GO:0005886">
    <property type="term" value="C:plasma membrane"/>
    <property type="evidence" value="ECO:0007669"/>
    <property type="project" value="UniProtKB-SubCell"/>
</dbReference>
<organism evidence="8 9">
    <name type="scientific">Anaeromicropila herbilytica</name>
    <dbReference type="NCBI Taxonomy" id="2785025"/>
    <lineage>
        <taxon>Bacteria</taxon>
        <taxon>Bacillati</taxon>
        <taxon>Bacillota</taxon>
        <taxon>Clostridia</taxon>
        <taxon>Lachnospirales</taxon>
        <taxon>Lachnospiraceae</taxon>
        <taxon>Anaeromicropila</taxon>
    </lineage>
</organism>
<evidence type="ECO:0000256" key="5">
    <source>
        <dbReference type="ARBA" id="ARBA00023136"/>
    </source>
</evidence>
<comment type="subcellular location">
    <subcellularLocation>
        <location evidence="1">Cell membrane</location>
        <topology evidence="1">Multi-pass membrane protein</topology>
    </subcellularLocation>
</comment>
<keyword evidence="3 6" id="KW-0812">Transmembrane</keyword>
<evidence type="ECO:0000259" key="7">
    <source>
        <dbReference type="Pfam" id="PF10035"/>
    </source>
</evidence>
<gene>
    <name evidence="8" type="ORF">bsdtb5_00100</name>
</gene>
<keyword evidence="2" id="KW-1003">Cell membrane</keyword>
<accession>A0A7R7EHC2</accession>
<name>A0A7R7EHC2_9FIRM</name>
<evidence type="ECO:0000313" key="8">
    <source>
        <dbReference type="EMBL" id="BCN28715.1"/>
    </source>
</evidence>
<dbReference type="InterPro" id="IPR051461">
    <property type="entry name" value="UPF0750_membrane"/>
</dbReference>
<evidence type="ECO:0000256" key="1">
    <source>
        <dbReference type="ARBA" id="ARBA00004651"/>
    </source>
</evidence>
<proteinExistence type="predicted"/>
<dbReference type="Pfam" id="PF02588">
    <property type="entry name" value="YitT_membrane"/>
    <property type="match status" value="1"/>
</dbReference>
<dbReference type="InterPro" id="IPR015867">
    <property type="entry name" value="N-reg_PII/ATP_PRibTrfase_C"/>
</dbReference>
<protein>
    <recommendedName>
        <fullName evidence="7">DUF2179 domain-containing protein</fullName>
    </recommendedName>
</protein>
<feature type="transmembrane region" description="Helical" evidence="6">
    <location>
        <begin position="52"/>
        <end position="71"/>
    </location>
</feature>
<dbReference type="CDD" id="cd16380">
    <property type="entry name" value="YitT_C"/>
    <property type="match status" value="1"/>
</dbReference>
<dbReference type="Proteomes" id="UP000595897">
    <property type="component" value="Chromosome"/>
</dbReference>
<dbReference type="EMBL" id="AP024169">
    <property type="protein sequence ID" value="BCN28715.1"/>
    <property type="molecule type" value="Genomic_DNA"/>
</dbReference>